<feature type="compositionally biased region" description="Low complexity" evidence="1">
    <location>
        <begin position="11"/>
        <end position="28"/>
    </location>
</feature>
<feature type="region of interest" description="Disordered" evidence="1">
    <location>
        <begin position="73"/>
        <end position="99"/>
    </location>
</feature>
<feature type="compositionally biased region" description="Pro residues" evidence="1">
    <location>
        <begin position="29"/>
        <end position="39"/>
    </location>
</feature>
<feature type="non-terminal residue" evidence="2">
    <location>
        <position position="177"/>
    </location>
</feature>
<organism evidence="2 3">
    <name type="scientific">Prorocentrum cordatum</name>
    <dbReference type="NCBI Taxonomy" id="2364126"/>
    <lineage>
        <taxon>Eukaryota</taxon>
        <taxon>Sar</taxon>
        <taxon>Alveolata</taxon>
        <taxon>Dinophyceae</taxon>
        <taxon>Prorocentrales</taxon>
        <taxon>Prorocentraceae</taxon>
        <taxon>Prorocentrum</taxon>
    </lineage>
</organism>
<evidence type="ECO:0000313" key="2">
    <source>
        <dbReference type="EMBL" id="CAK0892991.1"/>
    </source>
</evidence>
<comment type="caution">
    <text evidence="2">The sequence shown here is derived from an EMBL/GenBank/DDBJ whole genome shotgun (WGS) entry which is preliminary data.</text>
</comment>
<dbReference type="Proteomes" id="UP001189429">
    <property type="component" value="Unassembled WGS sequence"/>
</dbReference>
<keyword evidence="3" id="KW-1185">Reference proteome</keyword>
<feature type="region of interest" description="Disordered" evidence="1">
    <location>
        <begin position="1"/>
        <end position="49"/>
    </location>
</feature>
<name>A0ABN9X159_9DINO</name>
<reference evidence="2" key="1">
    <citation type="submission" date="2023-10" db="EMBL/GenBank/DDBJ databases">
        <authorList>
            <person name="Chen Y."/>
            <person name="Shah S."/>
            <person name="Dougan E. K."/>
            <person name="Thang M."/>
            <person name="Chan C."/>
        </authorList>
    </citation>
    <scope>NUCLEOTIDE SEQUENCE [LARGE SCALE GENOMIC DNA]</scope>
</reference>
<dbReference type="EMBL" id="CAUYUJ010019695">
    <property type="protein sequence ID" value="CAK0892991.1"/>
    <property type="molecule type" value="Genomic_DNA"/>
</dbReference>
<feature type="compositionally biased region" description="Pro residues" evidence="1">
    <location>
        <begin position="1"/>
        <end position="10"/>
    </location>
</feature>
<feature type="non-terminal residue" evidence="2">
    <location>
        <position position="1"/>
    </location>
</feature>
<feature type="compositionally biased region" description="Low complexity" evidence="1">
    <location>
        <begin position="167"/>
        <end position="177"/>
    </location>
</feature>
<accession>A0ABN9X159</accession>
<evidence type="ECO:0000256" key="1">
    <source>
        <dbReference type="SAM" id="MobiDB-lite"/>
    </source>
</evidence>
<protein>
    <submittedName>
        <fullName evidence="2">Uncharacterized protein</fullName>
    </submittedName>
</protein>
<feature type="region of interest" description="Disordered" evidence="1">
    <location>
        <begin position="128"/>
        <end position="177"/>
    </location>
</feature>
<gene>
    <name evidence="2" type="ORF">PCOR1329_LOCUS72487</name>
</gene>
<feature type="compositionally biased region" description="Low complexity" evidence="1">
    <location>
        <begin position="135"/>
        <end position="158"/>
    </location>
</feature>
<sequence>ARVTAPPPSLPAAASDASDAAGAANSPRRPGPGSPPPRAAPDDDGLGVSLGSLALSASAVSSSLASLSRLRLDPDGGLAVAPPAEAAPRELRPPPPAGRVHAVEGRPLGIVPPCGDDLPPAVRLFGSAGRRHRSPAASGHEAASAEAAGRLAAPRAPEGWPPPPAQPLEQPASRPPR</sequence>
<proteinExistence type="predicted"/>
<evidence type="ECO:0000313" key="3">
    <source>
        <dbReference type="Proteomes" id="UP001189429"/>
    </source>
</evidence>